<dbReference type="Proteomes" id="UP000825002">
    <property type="component" value="Unassembled WGS sequence"/>
</dbReference>
<feature type="compositionally biased region" description="Polar residues" evidence="1">
    <location>
        <begin position="525"/>
        <end position="553"/>
    </location>
</feature>
<feature type="compositionally biased region" description="Basic residues" evidence="1">
    <location>
        <begin position="556"/>
        <end position="566"/>
    </location>
</feature>
<reference evidence="2 3" key="1">
    <citation type="submission" date="2020-10" db="EMBL/GenBank/DDBJ databases">
        <authorList>
            <person name="Klimov P.B."/>
            <person name="Dyachkov S.M."/>
            <person name="Chetverikov P.E."/>
        </authorList>
    </citation>
    <scope>NUCLEOTIDE SEQUENCE [LARGE SCALE GENOMIC DNA]</scope>
    <source>
        <strain evidence="2">BMOC 18-1129-001#AD2665</strain>
        <tissue evidence="2">Entire mites</tissue>
    </source>
</reference>
<dbReference type="EMBL" id="JAIFTH010000514">
    <property type="protein sequence ID" value="KAG9509373.1"/>
    <property type="molecule type" value="Genomic_DNA"/>
</dbReference>
<gene>
    <name evidence="2" type="ORF">GZH46_02116</name>
</gene>
<feature type="compositionally biased region" description="Low complexity" evidence="1">
    <location>
        <begin position="114"/>
        <end position="141"/>
    </location>
</feature>
<feature type="non-terminal residue" evidence="2">
    <location>
        <position position="566"/>
    </location>
</feature>
<feature type="region of interest" description="Disordered" evidence="1">
    <location>
        <begin position="525"/>
        <end position="566"/>
    </location>
</feature>
<keyword evidence="3" id="KW-1185">Reference proteome</keyword>
<feature type="region of interest" description="Disordered" evidence="1">
    <location>
        <begin position="413"/>
        <end position="480"/>
    </location>
</feature>
<evidence type="ECO:0000256" key="1">
    <source>
        <dbReference type="SAM" id="MobiDB-lite"/>
    </source>
</evidence>
<feature type="compositionally biased region" description="Polar residues" evidence="1">
    <location>
        <begin position="70"/>
        <end position="81"/>
    </location>
</feature>
<proteinExistence type="predicted"/>
<feature type="compositionally biased region" description="Basic and acidic residues" evidence="1">
    <location>
        <begin position="247"/>
        <end position="260"/>
    </location>
</feature>
<accession>A0ABQ7S7H2</accession>
<dbReference type="PANTHER" id="PTHR23353">
    <property type="entry name" value="RAB-GAP/TBC-RELATED"/>
    <property type="match status" value="1"/>
</dbReference>
<evidence type="ECO:0000313" key="2">
    <source>
        <dbReference type="EMBL" id="KAG9509373.1"/>
    </source>
</evidence>
<evidence type="ECO:0000313" key="3">
    <source>
        <dbReference type="Proteomes" id="UP000825002"/>
    </source>
</evidence>
<feature type="compositionally biased region" description="Low complexity" evidence="1">
    <location>
        <begin position="82"/>
        <end position="107"/>
    </location>
</feature>
<feature type="compositionally biased region" description="Low complexity" evidence="1">
    <location>
        <begin position="267"/>
        <end position="283"/>
    </location>
</feature>
<feature type="compositionally biased region" description="Polar residues" evidence="1">
    <location>
        <begin position="461"/>
        <end position="480"/>
    </location>
</feature>
<dbReference type="InterPro" id="IPR053019">
    <property type="entry name" value="GATA_zinc_finger"/>
</dbReference>
<feature type="compositionally biased region" description="Low complexity" evidence="1">
    <location>
        <begin position="339"/>
        <end position="353"/>
    </location>
</feature>
<protein>
    <submittedName>
        <fullName evidence="2">Uncharacterized protein</fullName>
    </submittedName>
</protein>
<feature type="region of interest" description="Disordered" evidence="1">
    <location>
        <begin position="70"/>
        <end position="353"/>
    </location>
</feature>
<feature type="compositionally biased region" description="Polar residues" evidence="1">
    <location>
        <begin position="438"/>
        <end position="453"/>
    </location>
</feature>
<sequence>MHQNKMSKFNRLNDINKKYMIVMALTGAVCALLCVSVEPSQAVSLSEVWGESEGTQFKYRTDHDDLLSTKGSELQQRNQVTSGGSDEQQQQGEQAGAGGETEASSGQQAGGGAEDAAGQQQSSGAAQESGESSGSDSADASSKSEEDDSSASSGGGGGGGNEQGADSSPAKLTATAAGGVRGDARPNESDESSFYDAIPAAPIDEQSNVDAGNDDLVPTRTSSSSVTPSGSERRPVPLYPRASVQASRHEHEDHKQNVDHDNEDNDSNNNNNNDNSNNNNNVDSEFRENVRPMSFDNDDEPTYRDDSARVVGGGPAAGPHNQMIDFDQVMRNSQRSHSAHNSEAASSAAAPESNYEMVDVHRHEASAKRGFGTAGRLAPLGAGVPGHQSFHHPHAHSNYQSMQVGVKNQRLSMLNPDGERDHFQSPGHFPGSMPHLTQAASEQRTSKATTSSGQQKQQQQHNSATPTPSGSSVDATSKSLTSNEPVVMAESMAAAVSTVTQQAIADSDQQQIQAPTMVVTTTLAPSTNAPVTQDAPASSATQTMNNDSATASTKAPFKRFSFKRVP</sequence>
<name>A0ABQ7S7H2_9ACAR</name>
<comment type="caution">
    <text evidence="2">The sequence shown here is derived from an EMBL/GenBank/DDBJ whole genome shotgun (WGS) entry which is preliminary data.</text>
</comment>
<feature type="compositionally biased region" description="Gly residues" evidence="1">
    <location>
        <begin position="153"/>
        <end position="162"/>
    </location>
</feature>
<feature type="compositionally biased region" description="Low complexity" evidence="1">
    <location>
        <begin position="219"/>
        <end position="230"/>
    </location>
</feature>
<organism evidence="2 3">
    <name type="scientific">Fragariocoptes setiger</name>
    <dbReference type="NCBI Taxonomy" id="1670756"/>
    <lineage>
        <taxon>Eukaryota</taxon>
        <taxon>Metazoa</taxon>
        <taxon>Ecdysozoa</taxon>
        <taxon>Arthropoda</taxon>
        <taxon>Chelicerata</taxon>
        <taxon>Arachnida</taxon>
        <taxon>Acari</taxon>
        <taxon>Acariformes</taxon>
        <taxon>Trombidiformes</taxon>
        <taxon>Prostigmata</taxon>
        <taxon>Eupodina</taxon>
        <taxon>Eriophyoidea</taxon>
        <taxon>Phytoptidae</taxon>
        <taxon>Fragariocoptes</taxon>
    </lineage>
</organism>